<dbReference type="AlphaFoldDB" id="A0A8I1G3H8"/>
<dbReference type="GO" id="GO:0005737">
    <property type="term" value="C:cytoplasm"/>
    <property type="evidence" value="ECO:0007669"/>
    <property type="project" value="TreeGrafter"/>
</dbReference>
<dbReference type="Proteomes" id="UP000621390">
    <property type="component" value="Unassembled WGS sequence"/>
</dbReference>
<evidence type="ECO:0000256" key="2">
    <source>
        <dbReference type="ARBA" id="ARBA00022840"/>
    </source>
</evidence>
<dbReference type="NCBIfam" id="NF040713">
    <property type="entry name" value="ZapE"/>
    <property type="match status" value="1"/>
</dbReference>
<sequence length="373" mass="42863">MQKIYHQRIQSGSLQSDKHQHSAVNALQQRLDSLARGNQPQSLYLFGPVGRGKTLLMDLFYQHLPKDKAIRLHYHHFMAKIHTALNQRQGEADPMEAIASSWAQQYPVICLDEFFVEDIGDAMILARLWEALFNNGVTLVTTSNAPPKELYKGGLARHRFEPTIDLLNKECECLDLGLGIDYRRLKNTDLPFYLKQGTQKQLRSVAEKQFGETLRCSSVSVMNRSIHSLWRNNNVIGFEFMALCSGPRSQRDYMELAAQYSAIAVHGVPTFSYLPDKDLVHGVEETYQREHQTNSVSKLDNEARRFIALVDECYDNKCLLILTAETDIDKLYQAKQLEFPFRRCVSRLFEMQQWGNSMKGNTLVKRRQSVPES</sequence>
<evidence type="ECO:0000313" key="6">
    <source>
        <dbReference type="Proteomes" id="UP000621390"/>
    </source>
</evidence>
<proteinExistence type="predicted"/>
<protein>
    <submittedName>
        <fullName evidence="5">AFG1 family ATPase</fullName>
    </submittedName>
</protein>
<keyword evidence="1" id="KW-0547">Nucleotide-binding</keyword>
<dbReference type="PANTHER" id="PTHR12169">
    <property type="entry name" value="ATPASE N2B"/>
    <property type="match status" value="1"/>
</dbReference>
<evidence type="ECO:0000313" key="5">
    <source>
        <dbReference type="EMBL" id="MBJ7315278.1"/>
    </source>
</evidence>
<dbReference type="Pfam" id="PF03969">
    <property type="entry name" value="AFG1_ATPase"/>
    <property type="match status" value="2"/>
</dbReference>
<evidence type="ECO:0000256" key="1">
    <source>
        <dbReference type="ARBA" id="ARBA00022741"/>
    </source>
</evidence>
<dbReference type="PANTHER" id="PTHR12169:SF6">
    <property type="entry name" value="AFG1-LIKE ATPASE"/>
    <property type="match status" value="1"/>
</dbReference>
<evidence type="ECO:0000313" key="7">
    <source>
        <dbReference type="Proteomes" id="UP000655994"/>
    </source>
</evidence>
<evidence type="ECO:0000313" key="4">
    <source>
        <dbReference type="EMBL" id="MBJ7265619.1"/>
    </source>
</evidence>
<name>A0A8I1G3H8_9GAMM</name>
<gene>
    <name evidence="4" type="ORF">JHC10_01540</name>
    <name evidence="5" type="ORF">JHC11_04650</name>
</gene>
<dbReference type="GO" id="GO:0005524">
    <property type="term" value="F:ATP binding"/>
    <property type="evidence" value="ECO:0007669"/>
    <property type="project" value="UniProtKB-KW"/>
</dbReference>
<dbReference type="GO" id="GO:0016887">
    <property type="term" value="F:ATP hydrolysis activity"/>
    <property type="evidence" value="ECO:0007669"/>
    <property type="project" value="InterPro"/>
</dbReference>
<accession>A0A8I1G3H8</accession>
<dbReference type="Proteomes" id="UP000655994">
    <property type="component" value="Unassembled WGS sequence"/>
</dbReference>
<organism evidence="5 6">
    <name type="scientific">Idiomarina abyssalis</name>
    <dbReference type="NCBI Taxonomy" id="86102"/>
    <lineage>
        <taxon>Bacteria</taxon>
        <taxon>Pseudomonadati</taxon>
        <taxon>Pseudomonadota</taxon>
        <taxon>Gammaproteobacteria</taxon>
        <taxon>Alteromonadales</taxon>
        <taxon>Idiomarinaceae</taxon>
        <taxon>Idiomarina</taxon>
    </lineage>
</organism>
<dbReference type="EMBL" id="JAEMOP010000002">
    <property type="protein sequence ID" value="MBJ7315278.1"/>
    <property type="molecule type" value="Genomic_DNA"/>
</dbReference>
<dbReference type="SMART" id="SM00382">
    <property type="entry name" value="AAA"/>
    <property type="match status" value="1"/>
</dbReference>
<dbReference type="RefSeq" id="WP_199493561.1">
    <property type="nucleotide sequence ID" value="NZ_CAXAWT010000004.1"/>
</dbReference>
<dbReference type="InterPro" id="IPR003593">
    <property type="entry name" value="AAA+_ATPase"/>
</dbReference>
<keyword evidence="7" id="KW-1185">Reference proteome</keyword>
<reference evidence="5 7" key="1">
    <citation type="submission" date="2020-09" db="EMBL/GenBank/DDBJ databases">
        <title>Draft Genomes of Bacterial Isolates from North Pond Shallow Sediments.</title>
        <authorList>
            <person name="Kiel Reese B."/>
            <person name="Mullis M."/>
            <person name="Weisend R.E."/>
        </authorList>
    </citation>
    <scope>NUCLEOTIDE SEQUENCE</scope>
    <source>
        <strain evidence="5">KJE-2</strain>
        <strain evidence="4 7">KJE-3</strain>
    </source>
</reference>
<comment type="caution">
    <text evidence="5">The sequence shown here is derived from an EMBL/GenBank/DDBJ whole genome shotgun (WGS) entry which is preliminary data.</text>
</comment>
<keyword evidence="2" id="KW-0067">ATP-binding</keyword>
<dbReference type="SUPFAM" id="SSF52540">
    <property type="entry name" value="P-loop containing nucleoside triphosphate hydrolases"/>
    <property type="match status" value="1"/>
</dbReference>
<evidence type="ECO:0000259" key="3">
    <source>
        <dbReference type="SMART" id="SM00382"/>
    </source>
</evidence>
<feature type="domain" description="AAA+ ATPase" evidence="3">
    <location>
        <begin position="39"/>
        <end position="170"/>
    </location>
</feature>
<dbReference type="InterPro" id="IPR005654">
    <property type="entry name" value="ATPase_AFG1-like"/>
</dbReference>
<dbReference type="Gene3D" id="3.40.50.300">
    <property type="entry name" value="P-loop containing nucleotide triphosphate hydrolases"/>
    <property type="match status" value="1"/>
</dbReference>
<dbReference type="InterPro" id="IPR027417">
    <property type="entry name" value="P-loop_NTPase"/>
</dbReference>
<dbReference type="EMBL" id="JAEMOS010000003">
    <property type="protein sequence ID" value="MBJ7265619.1"/>
    <property type="molecule type" value="Genomic_DNA"/>
</dbReference>